<proteinExistence type="inferred from homology"/>
<accession>A0AAW1HML6</accession>
<dbReference type="InterPro" id="IPR002213">
    <property type="entry name" value="UDP_glucos_trans"/>
</dbReference>
<comment type="caution">
    <text evidence="6">The sequence shown here is derived from an EMBL/GenBank/DDBJ whole genome shotgun (WGS) entry which is preliminary data.</text>
</comment>
<dbReference type="CDD" id="cd03784">
    <property type="entry name" value="GT1_Gtf-like"/>
    <property type="match status" value="1"/>
</dbReference>
<dbReference type="Proteomes" id="UP001443914">
    <property type="component" value="Unassembled WGS sequence"/>
</dbReference>
<protein>
    <recommendedName>
        <fullName evidence="5">Glycosyltransferase</fullName>
        <ecNumber evidence="5">2.4.1.-</ecNumber>
    </recommendedName>
</protein>
<keyword evidence="7" id="KW-1185">Reference proteome</keyword>
<evidence type="ECO:0000256" key="2">
    <source>
        <dbReference type="ARBA" id="ARBA00022676"/>
    </source>
</evidence>
<dbReference type="EMBL" id="JBDFQZ010000011">
    <property type="protein sequence ID" value="KAK9677634.1"/>
    <property type="molecule type" value="Genomic_DNA"/>
</dbReference>
<dbReference type="GO" id="GO:0080043">
    <property type="term" value="F:quercetin 3-O-glucosyltransferase activity"/>
    <property type="evidence" value="ECO:0007669"/>
    <property type="project" value="TreeGrafter"/>
</dbReference>
<dbReference type="SUPFAM" id="SSF53756">
    <property type="entry name" value="UDP-Glycosyltransferase/glycogen phosphorylase"/>
    <property type="match status" value="1"/>
</dbReference>
<evidence type="ECO:0000256" key="4">
    <source>
        <dbReference type="RuleBase" id="RU003718"/>
    </source>
</evidence>
<keyword evidence="3 4" id="KW-0808">Transferase</keyword>
<dbReference type="Pfam" id="PF00201">
    <property type="entry name" value="UDPGT"/>
    <property type="match status" value="1"/>
</dbReference>
<dbReference type="FunFam" id="3.40.50.2000:FF:000027">
    <property type="entry name" value="Glycosyltransferase"/>
    <property type="match status" value="1"/>
</dbReference>
<evidence type="ECO:0000256" key="5">
    <source>
        <dbReference type="RuleBase" id="RU362057"/>
    </source>
</evidence>
<dbReference type="PROSITE" id="PS00375">
    <property type="entry name" value="UDPGT"/>
    <property type="match status" value="1"/>
</dbReference>
<evidence type="ECO:0000313" key="7">
    <source>
        <dbReference type="Proteomes" id="UP001443914"/>
    </source>
</evidence>
<dbReference type="PANTHER" id="PTHR11926">
    <property type="entry name" value="GLUCOSYL/GLUCURONOSYL TRANSFERASES"/>
    <property type="match status" value="1"/>
</dbReference>
<dbReference type="PANTHER" id="PTHR11926:SF1283">
    <property type="entry name" value="GLYCOSYLTRANSFERASE"/>
    <property type="match status" value="1"/>
</dbReference>
<evidence type="ECO:0000313" key="6">
    <source>
        <dbReference type="EMBL" id="KAK9677634.1"/>
    </source>
</evidence>
<comment type="similarity">
    <text evidence="1 4">Belongs to the UDP-glycosyltransferase family.</text>
</comment>
<dbReference type="FunFam" id="3.40.50.2000:FF:000065">
    <property type="entry name" value="Glycosyltransferase"/>
    <property type="match status" value="1"/>
</dbReference>
<gene>
    <name evidence="6" type="ORF">RND81_11G157000</name>
</gene>
<dbReference type="EC" id="2.4.1.-" evidence="5"/>
<reference evidence="6" key="1">
    <citation type="submission" date="2024-03" db="EMBL/GenBank/DDBJ databases">
        <title>WGS assembly of Saponaria officinalis var. Norfolk2.</title>
        <authorList>
            <person name="Jenkins J."/>
            <person name="Shu S."/>
            <person name="Grimwood J."/>
            <person name="Barry K."/>
            <person name="Goodstein D."/>
            <person name="Schmutz J."/>
            <person name="Leebens-Mack J."/>
            <person name="Osbourn A."/>
        </authorList>
    </citation>
    <scope>NUCLEOTIDE SEQUENCE [LARGE SCALE GENOMIC DNA]</scope>
    <source>
        <strain evidence="6">JIC</strain>
    </source>
</reference>
<evidence type="ECO:0000256" key="1">
    <source>
        <dbReference type="ARBA" id="ARBA00009995"/>
    </source>
</evidence>
<dbReference type="Gene3D" id="3.40.50.2000">
    <property type="entry name" value="Glycogen Phosphorylase B"/>
    <property type="match status" value="2"/>
</dbReference>
<name>A0AAW1HML6_SAPOF</name>
<evidence type="ECO:0000256" key="3">
    <source>
        <dbReference type="ARBA" id="ARBA00022679"/>
    </source>
</evidence>
<dbReference type="AlphaFoldDB" id="A0AAW1HML6"/>
<dbReference type="GO" id="GO:0016135">
    <property type="term" value="P:saponin biosynthetic process"/>
    <property type="evidence" value="ECO:0007669"/>
    <property type="project" value="UniProtKB-ARBA"/>
</dbReference>
<dbReference type="InterPro" id="IPR035595">
    <property type="entry name" value="UDP_glycos_trans_CS"/>
</dbReference>
<sequence length="474" mass="53416">MEPKKHHIVCIPAPAQGHINPMFKLAKLLHSRGFYITFVHTEFNYTRLLNSSTIQNLDDFKFVTIPDGLPPENKRGVLDLPELCRSLLSPGPRNAVKTLLMKLGKFSDVPPITCVITDAHTTFTYEVGEELGIKVMVLYTTSACGALGFLHYDELIKRGIFPLKDESYLTNGFLDTSVDWIPGLLDGAKLKHLPSFMRTTDPHDIMFHFSIASVNQAIKSKSIIMNTFDDLEGQVLEEIKAKIPNLCTIGPLNMLCQQSNLQNFGSNLWEEDTSCLTWLDKRSPNSVIYVNYGSLTILTRAQLEEFAWGLANSKQCFLWVIRNDLINGDPKILSNEYMEAIRDRGLVSGWCPQEKVLKHPSVGAFLTHCGWNSIVESISEGVPMVCWPFFADQQTNCFYACEEWGMGAEIGEGELKRGRVEEVVRDVMVGDKGKEIREKAMEWKKKAQDATTLGGSSHNNFEKLVMCIMEKQHL</sequence>
<dbReference type="GO" id="GO:0080044">
    <property type="term" value="F:quercetin 7-O-glucosyltransferase activity"/>
    <property type="evidence" value="ECO:0007669"/>
    <property type="project" value="TreeGrafter"/>
</dbReference>
<keyword evidence="2 4" id="KW-0328">Glycosyltransferase</keyword>
<organism evidence="6 7">
    <name type="scientific">Saponaria officinalis</name>
    <name type="common">Common soapwort</name>
    <name type="synonym">Lychnis saponaria</name>
    <dbReference type="NCBI Taxonomy" id="3572"/>
    <lineage>
        <taxon>Eukaryota</taxon>
        <taxon>Viridiplantae</taxon>
        <taxon>Streptophyta</taxon>
        <taxon>Embryophyta</taxon>
        <taxon>Tracheophyta</taxon>
        <taxon>Spermatophyta</taxon>
        <taxon>Magnoliopsida</taxon>
        <taxon>eudicotyledons</taxon>
        <taxon>Gunneridae</taxon>
        <taxon>Pentapetalae</taxon>
        <taxon>Caryophyllales</taxon>
        <taxon>Caryophyllaceae</taxon>
        <taxon>Caryophylleae</taxon>
        <taxon>Saponaria</taxon>
    </lineage>
</organism>
<dbReference type="GO" id="GO:0016104">
    <property type="term" value="P:triterpenoid biosynthetic process"/>
    <property type="evidence" value="ECO:0007669"/>
    <property type="project" value="UniProtKB-ARBA"/>
</dbReference>